<reference evidence="4" key="1">
    <citation type="submission" date="2023-07" db="EMBL/GenBank/DDBJ databases">
        <authorList>
            <consortium name="AG Swart"/>
            <person name="Singh M."/>
            <person name="Singh A."/>
            <person name="Seah K."/>
            <person name="Emmerich C."/>
        </authorList>
    </citation>
    <scope>NUCLEOTIDE SEQUENCE</scope>
    <source>
        <strain evidence="4">DP1</strain>
    </source>
</reference>
<evidence type="ECO:0000256" key="1">
    <source>
        <dbReference type="RuleBase" id="RU003494"/>
    </source>
</evidence>
<proteinExistence type="inferred from homology"/>
<feature type="domain" description="GST N-terminal" evidence="2">
    <location>
        <begin position="12"/>
        <end position="93"/>
    </location>
</feature>
<dbReference type="InterPro" id="IPR010987">
    <property type="entry name" value="Glutathione-S-Trfase_C-like"/>
</dbReference>
<dbReference type="SUPFAM" id="SSF47616">
    <property type="entry name" value="GST C-terminal domain-like"/>
    <property type="match status" value="1"/>
</dbReference>
<organism evidence="4 5">
    <name type="scientific">Euplotes crassus</name>
    <dbReference type="NCBI Taxonomy" id="5936"/>
    <lineage>
        <taxon>Eukaryota</taxon>
        <taxon>Sar</taxon>
        <taxon>Alveolata</taxon>
        <taxon>Ciliophora</taxon>
        <taxon>Intramacronucleata</taxon>
        <taxon>Spirotrichea</taxon>
        <taxon>Hypotrichia</taxon>
        <taxon>Euplotida</taxon>
        <taxon>Euplotidae</taxon>
        <taxon>Moneuplotes</taxon>
    </lineage>
</organism>
<dbReference type="SFLD" id="SFLDG00358">
    <property type="entry name" value="Main_(cytGST)"/>
    <property type="match status" value="1"/>
</dbReference>
<dbReference type="InterPro" id="IPR004046">
    <property type="entry name" value="GST_C"/>
</dbReference>
<dbReference type="AlphaFoldDB" id="A0AAD2D5A4"/>
<dbReference type="Gene3D" id="1.20.1050.10">
    <property type="match status" value="1"/>
</dbReference>
<feature type="domain" description="GST C-terminal" evidence="3">
    <location>
        <begin position="99"/>
        <end position="230"/>
    </location>
</feature>
<protein>
    <submittedName>
        <fullName evidence="4">Uncharacterized protein</fullName>
    </submittedName>
</protein>
<evidence type="ECO:0000313" key="5">
    <source>
        <dbReference type="Proteomes" id="UP001295684"/>
    </source>
</evidence>
<comment type="caution">
    <text evidence="4">The sequence shown here is derived from an EMBL/GenBank/DDBJ whole genome shotgun (WGS) entry which is preliminary data.</text>
</comment>
<dbReference type="InterPro" id="IPR040079">
    <property type="entry name" value="Glutathione_S-Trfase"/>
</dbReference>
<dbReference type="Pfam" id="PF00043">
    <property type="entry name" value="GST_C"/>
    <property type="match status" value="1"/>
</dbReference>
<dbReference type="InterPro" id="IPR036282">
    <property type="entry name" value="Glutathione-S-Trfase_C_sf"/>
</dbReference>
<dbReference type="EMBL" id="CAMPGE010022487">
    <property type="protein sequence ID" value="CAI2380525.1"/>
    <property type="molecule type" value="Genomic_DNA"/>
</dbReference>
<dbReference type="PROSITE" id="PS50404">
    <property type="entry name" value="GST_NTER"/>
    <property type="match status" value="1"/>
</dbReference>
<dbReference type="SFLD" id="SFLDG01153">
    <property type="entry name" value="Main.4:_Theta-like"/>
    <property type="match status" value="1"/>
</dbReference>
<dbReference type="PROSITE" id="PS50405">
    <property type="entry name" value="GST_CTER"/>
    <property type="match status" value="1"/>
</dbReference>
<dbReference type="InterPro" id="IPR043377">
    <property type="entry name" value="GSTT1/2/3"/>
</dbReference>
<dbReference type="InterPro" id="IPR036249">
    <property type="entry name" value="Thioredoxin-like_sf"/>
</dbReference>
<evidence type="ECO:0000259" key="2">
    <source>
        <dbReference type="PROSITE" id="PS50404"/>
    </source>
</evidence>
<keyword evidence="5" id="KW-1185">Reference proteome</keyword>
<dbReference type="InterPro" id="IPR004045">
    <property type="entry name" value="Glutathione_S-Trfase_N"/>
</dbReference>
<dbReference type="Gene3D" id="3.40.30.10">
    <property type="entry name" value="Glutaredoxin"/>
    <property type="match status" value="1"/>
</dbReference>
<sequence length="232" mass="26815">MENKDSSSGKSSHVTLYVNDSSQPSRAVMIFCDLNGIKYEKKVINVFAGEQFSPEYKKLNPASQVPCLVNGDFVISESHTILKYLHATKKCADHWYPSDILKRTKIDEILDWHHTNLREGVHTYILRKIVYPMMGKETPEWELKDLLKKFKKSCKYLNTLLKSSDYLFGKEMTIADLAIFSEFIDYKLHPDFDVSSYPELQKWSKRMQSVPEVVNACYTTLKGAEKDKLAKI</sequence>
<gene>
    <name evidence="4" type="ORF">ECRASSUSDP1_LOCUS21961</name>
</gene>
<name>A0AAD2D5A4_EUPCR</name>
<dbReference type="Pfam" id="PF02798">
    <property type="entry name" value="GST_N"/>
    <property type="match status" value="1"/>
</dbReference>
<dbReference type="PANTHER" id="PTHR44750:SF1">
    <property type="entry name" value="GLUTATHIONE S-TRANSFERASE T1-RELATED"/>
    <property type="match status" value="1"/>
</dbReference>
<dbReference type="SFLD" id="SFLDS00019">
    <property type="entry name" value="Glutathione_Transferase_(cytos"/>
    <property type="match status" value="1"/>
</dbReference>
<evidence type="ECO:0000313" key="4">
    <source>
        <dbReference type="EMBL" id="CAI2380525.1"/>
    </source>
</evidence>
<dbReference type="Proteomes" id="UP001295684">
    <property type="component" value="Unassembled WGS sequence"/>
</dbReference>
<comment type="similarity">
    <text evidence="1">Belongs to the GST superfamily.</text>
</comment>
<dbReference type="PANTHER" id="PTHR44750">
    <property type="entry name" value="GLUTATHIONE S-TRANSFERASE T1-RELATED"/>
    <property type="match status" value="1"/>
</dbReference>
<evidence type="ECO:0000259" key="3">
    <source>
        <dbReference type="PROSITE" id="PS50405"/>
    </source>
</evidence>
<dbReference type="SUPFAM" id="SSF52833">
    <property type="entry name" value="Thioredoxin-like"/>
    <property type="match status" value="1"/>
</dbReference>
<accession>A0AAD2D5A4</accession>